<evidence type="ECO:0000313" key="3">
    <source>
        <dbReference type="Proteomes" id="UP000335636"/>
    </source>
</evidence>
<feature type="compositionally biased region" description="Polar residues" evidence="1">
    <location>
        <begin position="28"/>
        <end position="45"/>
    </location>
</feature>
<evidence type="ECO:0000313" key="2">
    <source>
        <dbReference type="EMBL" id="VTJ51595.1"/>
    </source>
</evidence>
<keyword evidence="3" id="KW-1185">Reference proteome</keyword>
<feature type="compositionally biased region" description="Basic and acidic residues" evidence="1">
    <location>
        <begin position="10"/>
        <end position="24"/>
    </location>
</feature>
<accession>A0A5E4A3D3</accession>
<proteinExistence type="predicted"/>
<gene>
    <name evidence="2" type="ORF">MONAX_5E026450</name>
</gene>
<reference evidence="2" key="1">
    <citation type="submission" date="2019-04" db="EMBL/GenBank/DDBJ databases">
        <authorList>
            <person name="Alioto T."/>
            <person name="Alioto T."/>
        </authorList>
    </citation>
    <scope>NUCLEOTIDE SEQUENCE [LARGE SCALE GENOMIC DNA]</scope>
</reference>
<protein>
    <submittedName>
        <fullName evidence="2">Uncharacterized protein</fullName>
    </submittedName>
</protein>
<evidence type="ECO:0000256" key="1">
    <source>
        <dbReference type="SAM" id="MobiDB-lite"/>
    </source>
</evidence>
<dbReference type="EMBL" id="CABDUW010000006">
    <property type="protein sequence ID" value="VTJ51595.1"/>
    <property type="molecule type" value="Genomic_DNA"/>
</dbReference>
<feature type="region of interest" description="Disordered" evidence="1">
    <location>
        <begin position="1"/>
        <end position="62"/>
    </location>
</feature>
<dbReference type="Proteomes" id="UP000335636">
    <property type="component" value="Unassembled WGS sequence"/>
</dbReference>
<dbReference type="AlphaFoldDB" id="A0A5E4A3D3"/>
<sequence length="102" mass="11182">MWATPLVPSRGERIRTPRATRGDPPHAASTSPSEKAKNAENSVQMGTHIRRKGNSDMSNDGLPTNSHEFLYLSHFSAVELKLDVPKPACAWFCPTLQPALVT</sequence>
<comment type="caution">
    <text evidence="2">The sequence shown here is derived from an EMBL/GenBank/DDBJ whole genome shotgun (WGS) entry which is preliminary data.</text>
</comment>
<name>A0A5E4A3D3_MARMO</name>
<organism evidence="2 3">
    <name type="scientific">Marmota monax</name>
    <name type="common">Woodchuck</name>
    <dbReference type="NCBI Taxonomy" id="9995"/>
    <lineage>
        <taxon>Eukaryota</taxon>
        <taxon>Metazoa</taxon>
        <taxon>Chordata</taxon>
        <taxon>Craniata</taxon>
        <taxon>Vertebrata</taxon>
        <taxon>Euteleostomi</taxon>
        <taxon>Mammalia</taxon>
        <taxon>Eutheria</taxon>
        <taxon>Euarchontoglires</taxon>
        <taxon>Glires</taxon>
        <taxon>Rodentia</taxon>
        <taxon>Sciuromorpha</taxon>
        <taxon>Sciuridae</taxon>
        <taxon>Xerinae</taxon>
        <taxon>Marmotini</taxon>
        <taxon>Marmota</taxon>
    </lineage>
</organism>